<dbReference type="SUPFAM" id="SSF56425">
    <property type="entry name" value="Succinate dehydrogenase/fumarate reductase flavoprotein, catalytic domain"/>
    <property type="match status" value="1"/>
</dbReference>
<gene>
    <name evidence="15" type="ORF">FEZ63_07465</name>
</gene>
<evidence type="ECO:0000256" key="2">
    <source>
        <dbReference type="ARBA" id="ARBA00004950"/>
    </source>
</evidence>
<feature type="compositionally biased region" description="Basic and acidic residues" evidence="12">
    <location>
        <begin position="486"/>
        <end position="496"/>
    </location>
</feature>
<feature type="domain" description="FAD-dependent oxidoreductase 2 FAD-binding" evidence="13">
    <location>
        <begin position="9"/>
        <end position="381"/>
    </location>
</feature>
<feature type="region of interest" description="Disordered" evidence="12">
    <location>
        <begin position="398"/>
        <end position="424"/>
    </location>
</feature>
<dbReference type="FunFam" id="3.90.700.10:FF:000002">
    <property type="entry name" value="L-aspartate oxidase"/>
    <property type="match status" value="1"/>
</dbReference>
<accession>A0A5N3PDM1</accession>
<dbReference type="PRINTS" id="PR00368">
    <property type="entry name" value="FADPNR"/>
</dbReference>
<dbReference type="NCBIfam" id="NF005701">
    <property type="entry name" value="PRK07512.1"/>
    <property type="match status" value="1"/>
</dbReference>
<dbReference type="PANTHER" id="PTHR42716:SF2">
    <property type="entry name" value="L-ASPARTATE OXIDASE, CHLOROPLASTIC"/>
    <property type="match status" value="1"/>
</dbReference>
<dbReference type="Gene3D" id="3.90.700.10">
    <property type="entry name" value="Succinate dehydrogenase/fumarate reductase flavoprotein, catalytic domain"/>
    <property type="match status" value="1"/>
</dbReference>
<dbReference type="InterPro" id="IPR037099">
    <property type="entry name" value="Fum_R/Succ_DH_flav-like_C_sf"/>
</dbReference>
<comment type="function">
    <text evidence="11">Catalyzes the oxidation of L-aspartate to iminoaspartate.</text>
</comment>
<comment type="pathway">
    <text evidence="2 11">Cofactor biosynthesis; NAD(+) biosynthesis; iminoaspartate from L-aspartate (oxidase route): step 1/1.</text>
</comment>
<dbReference type="InterPro" id="IPR015939">
    <property type="entry name" value="Fum_Rdtase/Succ_DH_flav-like_C"/>
</dbReference>
<keyword evidence="16" id="KW-1185">Reference proteome</keyword>
<evidence type="ECO:0000259" key="13">
    <source>
        <dbReference type="Pfam" id="PF00890"/>
    </source>
</evidence>
<feature type="compositionally biased region" description="Low complexity" evidence="12">
    <location>
        <begin position="401"/>
        <end position="414"/>
    </location>
</feature>
<dbReference type="AlphaFoldDB" id="A0A5N3PDM1"/>
<evidence type="ECO:0000256" key="9">
    <source>
        <dbReference type="ARBA" id="ARBA00048305"/>
    </source>
</evidence>
<dbReference type="Pfam" id="PF00890">
    <property type="entry name" value="FAD_binding_2"/>
    <property type="match status" value="1"/>
</dbReference>
<dbReference type="InterPro" id="IPR003953">
    <property type="entry name" value="FAD-dep_OxRdtase_2_FAD-bd"/>
</dbReference>
<dbReference type="SUPFAM" id="SSF51905">
    <property type="entry name" value="FAD/NAD(P)-binding domain"/>
    <property type="match status" value="1"/>
</dbReference>
<evidence type="ECO:0000313" key="16">
    <source>
        <dbReference type="Proteomes" id="UP000325684"/>
    </source>
</evidence>
<dbReference type="EC" id="1.4.3.16" evidence="4 10"/>
<dbReference type="NCBIfam" id="TIGR00551">
    <property type="entry name" value="nadB"/>
    <property type="match status" value="1"/>
</dbReference>
<dbReference type="PANTHER" id="PTHR42716">
    <property type="entry name" value="L-ASPARTATE OXIDASE"/>
    <property type="match status" value="1"/>
</dbReference>
<evidence type="ECO:0000259" key="14">
    <source>
        <dbReference type="Pfam" id="PF02910"/>
    </source>
</evidence>
<dbReference type="Pfam" id="PF02910">
    <property type="entry name" value="Succ_DH_flav_C"/>
    <property type="match status" value="1"/>
</dbReference>
<evidence type="ECO:0000256" key="10">
    <source>
        <dbReference type="NCBIfam" id="TIGR00551"/>
    </source>
</evidence>
<dbReference type="InterPro" id="IPR005288">
    <property type="entry name" value="NadB"/>
</dbReference>
<dbReference type="GO" id="GO:0005737">
    <property type="term" value="C:cytoplasm"/>
    <property type="evidence" value="ECO:0007669"/>
    <property type="project" value="UniProtKB-SubCell"/>
</dbReference>
<proteinExistence type="inferred from homology"/>
<dbReference type="OrthoDB" id="9806724at2"/>
<evidence type="ECO:0000256" key="7">
    <source>
        <dbReference type="ARBA" id="ARBA00022827"/>
    </source>
</evidence>
<comment type="subcellular location">
    <subcellularLocation>
        <location evidence="11">Cytoplasm</location>
    </subcellularLocation>
</comment>
<dbReference type="GO" id="GO:0034628">
    <property type="term" value="P:'de novo' NAD+ biosynthetic process from L-aspartate"/>
    <property type="evidence" value="ECO:0007669"/>
    <property type="project" value="TreeGrafter"/>
</dbReference>
<reference evidence="15 16" key="1">
    <citation type="journal article" date="2019" name="Microorganisms">
        <title>Genome Insights into the Novel Species Microvirga brassicacearum, a Rapeseed Endophyte with Biotechnological Potential.</title>
        <authorList>
            <person name="Jimenez-Gomez A."/>
            <person name="Saati-Santamaria Z."/>
            <person name="Igual J.M."/>
            <person name="Rivas R."/>
            <person name="Mateos P.F."/>
            <person name="Garcia-Fraile P."/>
        </authorList>
    </citation>
    <scope>NUCLEOTIDE SEQUENCE [LARGE SCALE GENOMIC DNA]</scope>
    <source>
        <strain evidence="15 16">CDVBN77</strain>
    </source>
</reference>
<organism evidence="15 16">
    <name type="scientific">Microvirga brassicacearum</name>
    <dbReference type="NCBI Taxonomy" id="2580413"/>
    <lineage>
        <taxon>Bacteria</taxon>
        <taxon>Pseudomonadati</taxon>
        <taxon>Pseudomonadota</taxon>
        <taxon>Alphaproteobacteria</taxon>
        <taxon>Hyphomicrobiales</taxon>
        <taxon>Methylobacteriaceae</taxon>
        <taxon>Microvirga</taxon>
    </lineage>
</organism>
<dbReference type="Proteomes" id="UP000325684">
    <property type="component" value="Unassembled WGS sequence"/>
</dbReference>
<keyword evidence="6 11" id="KW-0662">Pyridine nucleotide biosynthesis</keyword>
<comment type="catalytic activity">
    <reaction evidence="9">
        <text>L-aspartate + O2 = iminosuccinate + H2O2</text>
        <dbReference type="Rhea" id="RHEA:25876"/>
        <dbReference type="ChEBI" id="CHEBI:15379"/>
        <dbReference type="ChEBI" id="CHEBI:16240"/>
        <dbReference type="ChEBI" id="CHEBI:29991"/>
        <dbReference type="ChEBI" id="CHEBI:77875"/>
        <dbReference type="EC" id="1.4.3.16"/>
    </reaction>
    <physiologicalReaction direction="left-to-right" evidence="9">
        <dbReference type="Rhea" id="RHEA:25877"/>
    </physiologicalReaction>
</comment>
<feature type="domain" description="Fumarate reductase/succinate dehydrogenase flavoprotein-like C-terminal" evidence="14">
    <location>
        <begin position="464"/>
        <end position="498"/>
    </location>
</feature>
<dbReference type="Gene3D" id="3.50.50.60">
    <property type="entry name" value="FAD/NAD(P)-binding domain"/>
    <property type="match status" value="1"/>
</dbReference>
<evidence type="ECO:0000256" key="11">
    <source>
        <dbReference type="RuleBase" id="RU362049"/>
    </source>
</evidence>
<evidence type="ECO:0000256" key="6">
    <source>
        <dbReference type="ARBA" id="ARBA00022642"/>
    </source>
</evidence>
<keyword evidence="8 11" id="KW-0560">Oxidoreductase</keyword>
<name>A0A5N3PDM1_9HYPH</name>
<dbReference type="RefSeq" id="WP_150943009.1">
    <property type="nucleotide sequence ID" value="NZ_VCMV01000012.1"/>
</dbReference>
<evidence type="ECO:0000256" key="4">
    <source>
        <dbReference type="ARBA" id="ARBA00012173"/>
    </source>
</evidence>
<dbReference type="EMBL" id="VCMV01000012">
    <property type="protein sequence ID" value="KAB0267842.1"/>
    <property type="molecule type" value="Genomic_DNA"/>
</dbReference>
<dbReference type="InterPro" id="IPR027477">
    <property type="entry name" value="Succ_DH/fumarate_Rdtase_cat_sf"/>
</dbReference>
<dbReference type="UniPathway" id="UPA00253">
    <property type="reaction ID" value="UER00326"/>
</dbReference>
<dbReference type="GO" id="GO:0008734">
    <property type="term" value="F:L-aspartate oxidase activity"/>
    <property type="evidence" value="ECO:0007669"/>
    <property type="project" value="UniProtKB-UniRule"/>
</dbReference>
<sequence length="533" mass="55708">MCNPDSGRILVVGGGVAGLAVALRLSPLPVTLIVAAPLGREAATLLAQGGIAAALADDDHPSLHARDTIQAGAGLTDARVAERVADAAPACIAWLEAHGVRFDRSGDTGSALLLGLEAAHSHRRIVHAAGDQTGQRVLEGLIRAARTTPSIKIRENLRVTDLLRDDEGRVSGAFCATTEVPDRSIFIPARAVILATGGIGGLFAHTTNPLSAMGGGLAVAARAGAVLRDLEMIQFHPTAIAVGLDPMPLATEALRGEGATLINDSGERFMEAVPGAELAPRDVVARAVFAQIAAGRSVYLDAREALGSRFCTLFPGVAALCRKTDIDPGRRPIPVRPAAHYHMGGVMTDHRGRSTVEGLWACGEVASTGLHGANRLASNSLLEALAFADWIAVDLKGSPQPTWSRSSSTLRSLPQVSPRASDEGSTLHALRTLMDRDVGVLRDAAGLNSAVRTLQAMMVDETATTERRDAALVSFLIAIAAGQRQESRGAHQRTDFPDLAPRPGQHTELTLDEALILAAKTDAAAVLTARRVA</sequence>
<keyword evidence="5 11" id="KW-0285">Flavoprotein</keyword>
<dbReference type="Gene3D" id="1.20.58.100">
    <property type="entry name" value="Fumarate reductase/succinate dehydrogenase flavoprotein-like, C-terminal domain"/>
    <property type="match status" value="1"/>
</dbReference>
<keyword evidence="7 11" id="KW-0274">FAD</keyword>
<dbReference type="InterPro" id="IPR036188">
    <property type="entry name" value="FAD/NAD-bd_sf"/>
</dbReference>
<feature type="region of interest" description="Disordered" evidence="12">
    <location>
        <begin position="486"/>
        <end position="505"/>
    </location>
</feature>
<evidence type="ECO:0000256" key="8">
    <source>
        <dbReference type="ARBA" id="ARBA00023002"/>
    </source>
</evidence>
<comment type="similarity">
    <text evidence="3 11">Belongs to the FAD-dependent oxidoreductase 2 family. NadB subfamily.</text>
</comment>
<evidence type="ECO:0000256" key="1">
    <source>
        <dbReference type="ARBA" id="ARBA00001974"/>
    </source>
</evidence>
<evidence type="ECO:0000313" key="15">
    <source>
        <dbReference type="EMBL" id="KAB0267842.1"/>
    </source>
</evidence>
<evidence type="ECO:0000256" key="3">
    <source>
        <dbReference type="ARBA" id="ARBA00008562"/>
    </source>
</evidence>
<evidence type="ECO:0000256" key="12">
    <source>
        <dbReference type="SAM" id="MobiDB-lite"/>
    </source>
</evidence>
<protein>
    <recommendedName>
        <fullName evidence="4 10">L-aspartate oxidase</fullName>
        <ecNumber evidence="4 10">1.4.3.16</ecNumber>
    </recommendedName>
</protein>
<dbReference type="SUPFAM" id="SSF46977">
    <property type="entry name" value="Succinate dehydrogenase/fumarate reductase flavoprotein C-terminal domain"/>
    <property type="match status" value="1"/>
</dbReference>
<evidence type="ECO:0000256" key="5">
    <source>
        <dbReference type="ARBA" id="ARBA00022630"/>
    </source>
</evidence>
<comment type="cofactor">
    <cofactor evidence="1 11">
        <name>FAD</name>
        <dbReference type="ChEBI" id="CHEBI:57692"/>
    </cofactor>
</comment>
<comment type="caution">
    <text evidence="15">The sequence shown here is derived from an EMBL/GenBank/DDBJ whole genome shotgun (WGS) entry which is preliminary data.</text>
</comment>